<protein>
    <submittedName>
        <fullName evidence="5">DjPiwiA</fullName>
    </submittedName>
</protein>
<dbReference type="Pfam" id="PF02171">
    <property type="entry name" value="Piwi"/>
    <property type="match status" value="1"/>
</dbReference>
<evidence type="ECO:0000256" key="1">
    <source>
        <dbReference type="RuleBase" id="RU361178"/>
    </source>
</evidence>
<gene>
    <name evidence="5" type="primary">DjpiwiA</name>
</gene>
<dbReference type="PROSITE" id="PS50821">
    <property type="entry name" value="PAZ"/>
    <property type="match status" value="1"/>
</dbReference>
<dbReference type="Gene3D" id="3.40.50.2300">
    <property type="match status" value="1"/>
</dbReference>
<dbReference type="SMART" id="SM00950">
    <property type="entry name" value="Piwi"/>
    <property type="match status" value="1"/>
</dbReference>
<dbReference type="InterPro" id="IPR003165">
    <property type="entry name" value="Piwi"/>
</dbReference>
<comment type="similarity">
    <text evidence="1">Belongs to the argonaute family.</text>
</comment>
<evidence type="ECO:0000256" key="2">
    <source>
        <dbReference type="SAM" id="MobiDB-lite"/>
    </source>
</evidence>
<dbReference type="InterPro" id="IPR036397">
    <property type="entry name" value="RNaseH_sf"/>
</dbReference>
<dbReference type="InterPro" id="IPR003100">
    <property type="entry name" value="PAZ_dom"/>
</dbReference>
<dbReference type="SUPFAM" id="SSF53098">
    <property type="entry name" value="Ribonuclease H-like"/>
    <property type="match status" value="1"/>
</dbReference>
<dbReference type="Gene3D" id="3.30.420.10">
    <property type="entry name" value="Ribonuclease H-like superfamily/Ribonuclease H"/>
    <property type="match status" value="1"/>
</dbReference>
<dbReference type="CDD" id="cd04658">
    <property type="entry name" value="Piwi_piwi-like_Euk"/>
    <property type="match status" value="1"/>
</dbReference>
<feature type="region of interest" description="Disordered" evidence="2">
    <location>
        <begin position="297"/>
        <end position="321"/>
    </location>
</feature>
<feature type="compositionally biased region" description="Basic and acidic residues" evidence="2">
    <location>
        <begin position="304"/>
        <end position="320"/>
    </location>
</feature>
<evidence type="ECO:0000259" key="3">
    <source>
        <dbReference type="PROSITE" id="PS50821"/>
    </source>
</evidence>
<dbReference type="SMART" id="SM00949">
    <property type="entry name" value="PAZ"/>
    <property type="match status" value="1"/>
</dbReference>
<dbReference type="Pfam" id="PF02170">
    <property type="entry name" value="PAZ"/>
    <property type="match status" value="1"/>
</dbReference>
<reference evidence="5" key="2">
    <citation type="submission" date="2009-10" db="EMBL/GenBank/DDBJ databases">
        <title>Single-cell gene profiling of planarian stem cells utilizing FACS and its "index sorting" function for stem cell research.</title>
        <authorList>
            <person name="Hayashi T."/>
            <person name="Shibata N."/>
            <person name="Okumura R."/>
            <person name="Kudome T."/>
            <person name="Nishimura O."/>
            <person name="Tarui H."/>
            <person name="Agata K."/>
        </authorList>
    </citation>
    <scope>NUCLEOTIDE SEQUENCE</scope>
    <source>
        <strain evidence="5">GI</strain>
        <tissue evidence="5">Neoblast</tissue>
    </source>
</reference>
<organism evidence="5">
    <name type="scientific">Dugesia japonica</name>
    <name type="common">Planarian</name>
    <dbReference type="NCBI Taxonomy" id="6161"/>
    <lineage>
        <taxon>Eukaryota</taxon>
        <taxon>Metazoa</taxon>
        <taxon>Spiralia</taxon>
        <taxon>Lophotrochozoa</taxon>
        <taxon>Platyhelminthes</taxon>
        <taxon>Rhabditophora</taxon>
        <taxon>Seriata</taxon>
        <taxon>Tricladida</taxon>
        <taxon>Continenticola</taxon>
        <taxon>Geoplanoidea</taxon>
        <taxon>Dugesiidae</taxon>
        <taxon>Dugesia</taxon>
    </lineage>
</organism>
<dbReference type="InterPro" id="IPR012337">
    <property type="entry name" value="RNaseH-like_sf"/>
</dbReference>
<dbReference type="Gene3D" id="2.170.260.10">
    <property type="entry name" value="paz domain"/>
    <property type="match status" value="1"/>
</dbReference>
<evidence type="ECO:0000313" key="5">
    <source>
        <dbReference type="EMBL" id="BAI67938.1"/>
    </source>
</evidence>
<sequence length="809" mass="92882">MDITNVPRDPASRPRRGGLQRRFAIIEPALQPETIIDKVGKDGRVVNLKSNYANFSIKVEGPFYMYDVVMEPKSIRSKLELLLAYGKTKGDGQPFCFDGRRLFTTTKWNRTDDVEKFTVNNVEISIRLLTTFLKNSEEYYQMINIVFNNIQLFMGQEKIGRQFFLGSNCESGGIREGPSFFKMENFKILGGYSTTITRGTNDDGTASTLLYLERINRVLNENSVLAVYRRDQIDQLIGRDIITKYNNKTYRISDIKEMDFNDEIDLNGSKISYSNYFKQRYNINLKTDKQPFVISRIKRSAAHNPKEKSENEPEGPKEMDQSLSIPGELCYLCGFSDSERSNLNLQKSLGGVLKREPRERLNDIKDFCKWTGGGKSKNFMTNWNMSIEEQPITIRGRELPPVDIASNDVKINAKIPDDWKFGEVKFDVPKGIAHRFGVLVVDRNPNHFNNFIDDVKREIGRLRINYTIDNISSCRGNEVEEALSEFVRVNKVHLALVFIPDDKIYAKVKNFTMSTGLLTQCVTQRNGSNRDDRRRKTVADKSVMQMFSKLGYDPWGINLKMAPTMIVGLDTFHSKTGKRSVQASVFSISSKFSQYISFVNSSKGKNEFHENLGKNFLTAITTFQQKFGTMPHRFIIYRDGVGDSQLAFTKKFETEAVMKMIEKIYENQNLPQIIYVVVKKRISVKFFKDGANPNPGTVVDEKIVKPNFYEFYLVSQRTTKGTASPTNYNVLMDTKYNNKKTNEISPMAPSVLQQITFSLTHLYFNWMGTIRVPVPTHYAHRLAELVGKVHRGATPPTINERIRERLFYL</sequence>
<dbReference type="EMBL" id="AB530671">
    <property type="protein sequence ID" value="BAI67938.1"/>
    <property type="molecule type" value="mRNA"/>
</dbReference>
<reference evidence="5" key="1">
    <citation type="journal article" date="2007" name="Dev. Dyn.">
        <title>DjCBC-1, a conserved DEAD box RNA helicase of the RCK/p54/Me31B family, is a component of RNA-protein complexes in planarian stem cells and neurons.</title>
        <authorList>
            <person name="Yoshida-Kashikawa M."/>
            <person name="Shibata N."/>
            <person name="Takechi K."/>
            <person name="Agata K."/>
        </authorList>
    </citation>
    <scope>NUCLEOTIDE SEQUENCE</scope>
    <source>
        <strain evidence="5">GI</strain>
        <tissue evidence="5">Neoblast</tissue>
    </source>
</reference>
<dbReference type="PANTHER" id="PTHR22891">
    <property type="entry name" value="EUKARYOTIC TRANSLATION INITIATION FACTOR 2C"/>
    <property type="match status" value="1"/>
</dbReference>
<dbReference type="AlphaFoldDB" id="D2Z0D8"/>
<dbReference type="InterPro" id="IPR036085">
    <property type="entry name" value="PAZ_dom_sf"/>
</dbReference>
<dbReference type="PROSITE" id="PS50822">
    <property type="entry name" value="PIWI"/>
    <property type="match status" value="1"/>
</dbReference>
<proteinExistence type="evidence at transcript level"/>
<dbReference type="GO" id="GO:0003723">
    <property type="term" value="F:RNA binding"/>
    <property type="evidence" value="ECO:0007669"/>
    <property type="project" value="InterPro"/>
</dbReference>
<name>D2Z0D8_DUGJA</name>
<accession>D2Z0D8</accession>
<evidence type="ECO:0000259" key="4">
    <source>
        <dbReference type="PROSITE" id="PS50822"/>
    </source>
</evidence>
<feature type="domain" description="PAZ" evidence="3">
    <location>
        <begin position="214"/>
        <end position="334"/>
    </location>
</feature>
<dbReference type="SMR" id="D2Z0D8"/>
<dbReference type="SUPFAM" id="SSF101690">
    <property type="entry name" value="PAZ domain"/>
    <property type="match status" value="1"/>
</dbReference>
<feature type="domain" description="Piwi" evidence="4">
    <location>
        <begin position="493"/>
        <end position="791"/>
    </location>
</feature>